<keyword evidence="3" id="KW-1185">Reference proteome</keyword>
<name>A0AAX6E6G5_IRIPA</name>
<protein>
    <submittedName>
        <fullName evidence="2">Formin-like protein 3 isoform X2</fullName>
    </submittedName>
</protein>
<accession>A0AAX6E6G5</accession>
<proteinExistence type="predicted"/>
<comment type="caution">
    <text evidence="2">The sequence shown here is derived from an EMBL/GenBank/DDBJ whole genome shotgun (WGS) entry which is preliminary data.</text>
</comment>
<sequence length="128" mass="14445">MHRLRFLRPTHRFSNRDLTAPVVTAPPLQIRLRSHSYDCLYPLCAPCLRLWSHRSSSSSSDLSRRPPSFFSDWDSPTAVTTTRSHRRFAAPHLPAVPRARSSRGSPSSAPRAAITAHRPRAWLPLAGR</sequence>
<gene>
    <name evidence="2" type="ORF">M6B38_206600</name>
</gene>
<feature type="compositionally biased region" description="Low complexity" evidence="1">
    <location>
        <begin position="95"/>
        <end position="113"/>
    </location>
</feature>
<dbReference type="EMBL" id="JANAVB010039620">
    <property type="protein sequence ID" value="KAJ6799628.1"/>
    <property type="molecule type" value="Genomic_DNA"/>
</dbReference>
<evidence type="ECO:0000313" key="3">
    <source>
        <dbReference type="Proteomes" id="UP001140949"/>
    </source>
</evidence>
<feature type="region of interest" description="Disordered" evidence="1">
    <location>
        <begin position="54"/>
        <end position="128"/>
    </location>
</feature>
<feature type="compositionally biased region" description="Low complexity" evidence="1">
    <location>
        <begin position="54"/>
        <end position="71"/>
    </location>
</feature>
<dbReference type="Proteomes" id="UP001140949">
    <property type="component" value="Unassembled WGS sequence"/>
</dbReference>
<reference evidence="2" key="1">
    <citation type="journal article" date="2023" name="GigaByte">
        <title>Genome assembly of the bearded iris, Iris pallida Lam.</title>
        <authorList>
            <person name="Bruccoleri R.E."/>
            <person name="Oakeley E.J."/>
            <person name="Faust A.M.E."/>
            <person name="Altorfer M."/>
            <person name="Dessus-Babus S."/>
            <person name="Burckhardt D."/>
            <person name="Oertli M."/>
            <person name="Naumann U."/>
            <person name="Petersen F."/>
            <person name="Wong J."/>
        </authorList>
    </citation>
    <scope>NUCLEOTIDE SEQUENCE</scope>
    <source>
        <strain evidence="2">GSM-AAB239-AS_SAM_17_03QT</strain>
    </source>
</reference>
<evidence type="ECO:0000256" key="1">
    <source>
        <dbReference type="SAM" id="MobiDB-lite"/>
    </source>
</evidence>
<dbReference type="AlphaFoldDB" id="A0AAX6E6G5"/>
<organism evidence="2 3">
    <name type="scientific">Iris pallida</name>
    <name type="common">Sweet iris</name>
    <dbReference type="NCBI Taxonomy" id="29817"/>
    <lineage>
        <taxon>Eukaryota</taxon>
        <taxon>Viridiplantae</taxon>
        <taxon>Streptophyta</taxon>
        <taxon>Embryophyta</taxon>
        <taxon>Tracheophyta</taxon>
        <taxon>Spermatophyta</taxon>
        <taxon>Magnoliopsida</taxon>
        <taxon>Liliopsida</taxon>
        <taxon>Asparagales</taxon>
        <taxon>Iridaceae</taxon>
        <taxon>Iridoideae</taxon>
        <taxon>Irideae</taxon>
        <taxon>Iris</taxon>
    </lineage>
</organism>
<evidence type="ECO:0000313" key="2">
    <source>
        <dbReference type="EMBL" id="KAJ6799628.1"/>
    </source>
</evidence>
<reference evidence="2" key="2">
    <citation type="submission" date="2023-04" db="EMBL/GenBank/DDBJ databases">
        <authorList>
            <person name="Bruccoleri R.E."/>
            <person name="Oakeley E.J."/>
            <person name="Faust A.-M."/>
            <person name="Dessus-Babus S."/>
            <person name="Altorfer M."/>
            <person name="Burckhardt D."/>
            <person name="Oertli M."/>
            <person name="Naumann U."/>
            <person name="Petersen F."/>
            <person name="Wong J."/>
        </authorList>
    </citation>
    <scope>NUCLEOTIDE SEQUENCE</scope>
    <source>
        <strain evidence="2">GSM-AAB239-AS_SAM_17_03QT</strain>
        <tissue evidence="2">Leaf</tissue>
    </source>
</reference>